<organism evidence="1">
    <name type="scientific">Culex pipiens</name>
    <name type="common">House mosquito</name>
    <dbReference type="NCBI Taxonomy" id="7175"/>
    <lineage>
        <taxon>Eukaryota</taxon>
        <taxon>Metazoa</taxon>
        <taxon>Ecdysozoa</taxon>
        <taxon>Arthropoda</taxon>
        <taxon>Hexapoda</taxon>
        <taxon>Insecta</taxon>
        <taxon>Pterygota</taxon>
        <taxon>Neoptera</taxon>
        <taxon>Endopterygota</taxon>
        <taxon>Diptera</taxon>
        <taxon>Nematocera</taxon>
        <taxon>Culicoidea</taxon>
        <taxon>Culicidae</taxon>
        <taxon>Culicinae</taxon>
        <taxon>Culicini</taxon>
        <taxon>Culex</taxon>
        <taxon>Culex</taxon>
    </lineage>
</organism>
<reference evidence="1" key="1">
    <citation type="submission" date="2021-05" db="EMBL/GenBank/DDBJ databases">
        <authorList>
            <person name="Alioto T."/>
            <person name="Alioto T."/>
            <person name="Gomez Garrido J."/>
        </authorList>
    </citation>
    <scope>NUCLEOTIDE SEQUENCE</scope>
</reference>
<dbReference type="EMBL" id="HBUE01105462">
    <property type="protein sequence ID" value="CAG6486929.1"/>
    <property type="molecule type" value="Transcribed_RNA"/>
</dbReference>
<proteinExistence type="predicted"/>
<name>A0A8D8FY99_CULPI</name>
<sequence>MRPAVQQRCQPEHPPQDARTDNLLTKVRICRLRCVLSVFFYSLISWLNYSPKLLQAIASVNLFPPISNLTVNLNDLKLTTATLYSPQLISTRLTVDTTTRFM</sequence>
<protein>
    <submittedName>
        <fullName evidence="1">(northern house mosquito) hypothetical protein</fullName>
    </submittedName>
</protein>
<accession>A0A8D8FY99</accession>
<dbReference type="AlphaFoldDB" id="A0A8D8FY99"/>
<evidence type="ECO:0000313" key="1">
    <source>
        <dbReference type="EMBL" id="CAG6486929.1"/>
    </source>
</evidence>